<protein>
    <submittedName>
        <fullName evidence="1">Uncharacterized protein</fullName>
    </submittedName>
</protein>
<dbReference type="EMBL" id="RXGB01000375">
    <property type="protein sequence ID" value="TMX03747.1"/>
    <property type="molecule type" value="Genomic_DNA"/>
</dbReference>
<evidence type="ECO:0000313" key="1">
    <source>
        <dbReference type="EMBL" id="TMX03747.1"/>
    </source>
</evidence>
<reference evidence="1" key="1">
    <citation type="submission" date="2019-05" db="EMBL/GenBank/DDBJ databases">
        <title>The de novo reference genome and transcriptome assemblies of the wild tomato species Solanum chilense.</title>
        <authorList>
            <person name="Stam R."/>
            <person name="Nosenko T."/>
            <person name="Hoerger A.C."/>
            <person name="Stephan W."/>
            <person name="Seidel M.A."/>
            <person name="Kuhn J.M.M."/>
            <person name="Haberer G."/>
            <person name="Tellier A."/>
        </authorList>
    </citation>
    <scope>NUCLEOTIDE SEQUENCE</scope>
    <source>
        <tissue evidence="1">Mature leaves</tissue>
    </source>
</reference>
<dbReference type="AlphaFoldDB" id="A0A6N2C7V0"/>
<organism evidence="1">
    <name type="scientific">Solanum chilense</name>
    <name type="common">Tomato</name>
    <name type="synonym">Lycopersicon chilense</name>
    <dbReference type="NCBI Taxonomy" id="4083"/>
    <lineage>
        <taxon>Eukaryota</taxon>
        <taxon>Viridiplantae</taxon>
        <taxon>Streptophyta</taxon>
        <taxon>Embryophyta</taxon>
        <taxon>Tracheophyta</taxon>
        <taxon>Spermatophyta</taxon>
        <taxon>Magnoliopsida</taxon>
        <taxon>eudicotyledons</taxon>
        <taxon>Gunneridae</taxon>
        <taxon>Pentapetalae</taxon>
        <taxon>asterids</taxon>
        <taxon>lamiids</taxon>
        <taxon>Solanales</taxon>
        <taxon>Solanaceae</taxon>
        <taxon>Solanoideae</taxon>
        <taxon>Solaneae</taxon>
        <taxon>Solanum</taxon>
        <taxon>Solanum subgen. Lycopersicon</taxon>
    </lineage>
</organism>
<name>A0A6N2C7V0_SOLCI</name>
<accession>A0A6N2C7V0</accession>
<gene>
    <name evidence="1" type="ORF">EJD97_014464</name>
</gene>
<sequence length="100" mass="11624">MNEYIESDVLGELRVPISHHQGQNCVLKGVVIYGCVQIERDIQGRRKMAFIAFSAFGVVVYRRRCWESCVSHAKLQFCFFSEFCISTLRRKMTRIHSCCV</sequence>
<proteinExistence type="predicted"/>
<comment type="caution">
    <text evidence="1">The sequence shown here is derived from an EMBL/GenBank/DDBJ whole genome shotgun (WGS) entry which is preliminary data.</text>
</comment>